<feature type="transmembrane region" description="Helical" evidence="1">
    <location>
        <begin position="12"/>
        <end position="38"/>
    </location>
</feature>
<evidence type="ECO:0000313" key="2">
    <source>
        <dbReference type="EMBL" id="MBT9432229.1"/>
    </source>
</evidence>
<dbReference type="RefSeq" id="WP_215669398.1">
    <property type="nucleotide sequence ID" value="NZ_JAFJYC010000001.1"/>
</dbReference>
<organism evidence="2 3">
    <name type="scientific">Candidatus Sodalis endolongispinus</name>
    <dbReference type="NCBI Taxonomy" id="2812662"/>
    <lineage>
        <taxon>Bacteria</taxon>
        <taxon>Pseudomonadati</taxon>
        <taxon>Pseudomonadota</taxon>
        <taxon>Gammaproteobacteria</taxon>
        <taxon>Enterobacterales</taxon>
        <taxon>Bruguierivoracaceae</taxon>
        <taxon>Sodalis</taxon>
    </lineage>
</organism>
<dbReference type="EMBL" id="JAFJYC010000001">
    <property type="protein sequence ID" value="MBT9432229.1"/>
    <property type="molecule type" value="Genomic_DNA"/>
</dbReference>
<evidence type="ECO:0000256" key="1">
    <source>
        <dbReference type="SAM" id="Phobius"/>
    </source>
</evidence>
<sequence length="51" mass="5653">MAQLDRLVEGQAYMLLTVDYFTLLGWIFFALILVIWLAKPPFSPQGGGGGH</sequence>
<keyword evidence="1" id="KW-1133">Transmembrane helix</keyword>
<name>A0ABS5YB85_9GAMM</name>
<protein>
    <submittedName>
        <fullName evidence="2">Uncharacterized protein</fullName>
    </submittedName>
</protein>
<keyword evidence="1" id="KW-0812">Transmembrane</keyword>
<proteinExistence type="predicted"/>
<comment type="caution">
    <text evidence="2">The sequence shown here is derived from an EMBL/GenBank/DDBJ whole genome shotgun (WGS) entry which is preliminary data.</text>
</comment>
<gene>
    <name evidence="2" type="ORF">JZM24_09020</name>
</gene>
<reference evidence="2 3" key="1">
    <citation type="journal article" date="2021" name="Genome Biol. Evol.">
        <title>The evolution of interdependence in a four-way mealybug symbiosis.</title>
        <authorList>
            <person name="Garber A.I."/>
            <person name="Kupper M."/>
            <person name="Laetsch D.R."/>
            <person name="Weldon S.R."/>
            <person name="Ladinsky M.S."/>
            <person name="Bjorkman P.J."/>
            <person name="McCutcheon J.P."/>
        </authorList>
    </citation>
    <scope>NUCLEOTIDE SEQUENCE [LARGE SCALE GENOMIC DNA]</scope>
    <source>
        <strain evidence="2">SOD</strain>
    </source>
</reference>
<dbReference type="Proteomes" id="UP000811282">
    <property type="component" value="Unassembled WGS sequence"/>
</dbReference>
<evidence type="ECO:0000313" key="3">
    <source>
        <dbReference type="Proteomes" id="UP000811282"/>
    </source>
</evidence>
<keyword evidence="3" id="KW-1185">Reference proteome</keyword>
<accession>A0ABS5YB85</accession>
<keyword evidence="1" id="KW-0472">Membrane</keyword>